<dbReference type="InterPro" id="IPR050765">
    <property type="entry name" value="Riboflavin_Biosynth_HTPR"/>
</dbReference>
<dbReference type="RefSeq" id="WP_098731317.1">
    <property type="nucleotide sequence ID" value="NZ_JBGBYS010000022.1"/>
</dbReference>
<dbReference type="SUPFAM" id="SSF53597">
    <property type="entry name" value="Dihydrofolate reductase-like"/>
    <property type="match status" value="1"/>
</dbReference>
<dbReference type="PANTHER" id="PTHR38011:SF11">
    <property type="entry name" value="2,5-DIAMINO-6-RIBOSYLAMINO-4(3H)-PYRIMIDINONE 5'-PHOSPHATE REDUCTASE"/>
    <property type="match status" value="1"/>
</dbReference>
<dbReference type="Gene3D" id="3.40.430.10">
    <property type="entry name" value="Dihydrofolate Reductase, subunit A"/>
    <property type="match status" value="1"/>
</dbReference>
<keyword evidence="3" id="KW-1185">Reference proteome</keyword>
<dbReference type="InterPro" id="IPR002734">
    <property type="entry name" value="RibDG_C"/>
</dbReference>
<feature type="domain" description="Bacterial bifunctional deaminase-reductase C-terminal" evidence="1">
    <location>
        <begin position="8"/>
        <end position="165"/>
    </location>
</feature>
<dbReference type="InterPro" id="IPR024072">
    <property type="entry name" value="DHFR-like_dom_sf"/>
</dbReference>
<sequence length="173" mass="18636">MTTFCAFLGCSLDGFIAGTKGELDWLTSFDNTGYEEFFASVEALAMGRSTYEVMAKSAPDYYRGKPIHVLSSTLTPGPLPNMGRSPVTVHRDIPSLETNLEATGAKHVYADGGRTVQSFLALGRLAELTVTRVPVLLGEGIPLFGMVPQTVHAQLISSKSTEQGAVQSVYRFV</sequence>
<protein>
    <submittedName>
        <fullName evidence="2">Dihydrofolate reductase</fullName>
    </submittedName>
</protein>
<name>A0ABV4ENF0_BREEP</name>
<reference evidence="2 3" key="1">
    <citation type="submission" date="2024-07" db="EMBL/GenBank/DDBJ databases">
        <title>Mealworm larvae gut microbial communities from Newark, Delaware, USA.</title>
        <authorList>
            <person name="Blenner M."/>
        </authorList>
    </citation>
    <scope>NUCLEOTIDE SEQUENCE [LARGE SCALE GENOMIC DNA]</scope>
    <source>
        <strain evidence="2 3">UD i117</strain>
    </source>
</reference>
<evidence type="ECO:0000313" key="2">
    <source>
        <dbReference type="EMBL" id="MEY9260077.1"/>
    </source>
</evidence>
<evidence type="ECO:0000259" key="1">
    <source>
        <dbReference type="Pfam" id="PF01872"/>
    </source>
</evidence>
<dbReference type="Pfam" id="PF01872">
    <property type="entry name" value="RibD_C"/>
    <property type="match status" value="1"/>
</dbReference>
<comment type="caution">
    <text evidence="2">The sequence shown here is derived from an EMBL/GenBank/DDBJ whole genome shotgun (WGS) entry which is preliminary data.</text>
</comment>
<accession>A0ABV4ENF0</accession>
<proteinExistence type="predicted"/>
<dbReference type="Proteomes" id="UP001565435">
    <property type="component" value="Unassembled WGS sequence"/>
</dbReference>
<organism evidence="2 3">
    <name type="scientific">Brevibacterium epidermidis</name>
    <dbReference type="NCBI Taxonomy" id="1698"/>
    <lineage>
        <taxon>Bacteria</taxon>
        <taxon>Bacillati</taxon>
        <taxon>Actinomycetota</taxon>
        <taxon>Actinomycetes</taxon>
        <taxon>Micrococcales</taxon>
        <taxon>Brevibacteriaceae</taxon>
        <taxon>Brevibacterium</taxon>
    </lineage>
</organism>
<gene>
    <name evidence="2" type="ORF">ABH903_003115</name>
</gene>
<dbReference type="PANTHER" id="PTHR38011">
    <property type="entry name" value="DIHYDROFOLATE REDUCTASE FAMILY PROTEIN (AFU_ORTHOLOGUE AFUA_8G06820)"/>
    <property type="match status" value="1"/>
</dbReference>
<dbReference type="EMBL" id="JBGBYS010000022">
    <property type="protein sequence ID" value="MEY9260077.1"/>
    <property type="molecule type" value="Genomic_DNA"/>
</dbReference>
<evidence type="ECO:0000313" key="3">
    <source>
        <dbReference type="Proteomes" id="UP001565435"/>
    </source>
</evidence>